<dbReference type="GO" id="GO:0004497">
    <property type="term" value="F:monooxygenase activity"/>
    <property type="evidence" value="ECO:0007669"/>
    <property type="project" value="UniProtKB-KW"/>
</dbReference>
<evidence type="ECO:0000256" key="3">
    <source>
        <dbReference type="ARBA" id="ARBA00023002"/>
    </source>
</evidence>
<dbReference type="InterPro" id="IPR051209">
    <property type="entry name" value="FAD-bind_Monooxygenase_sf"/>
</dbReference>
<evidence type="ECO:0000256" key="2">
    <source>
        <dbReference type="ARBA" id="ARBA00022827"/>
    </source>
</evidence>
<keyword evidence="5" id="KW-1185">Reference proteome</keyword>
<dbReference type="EC" id="1.14.13.-" evidence="4"/>
<dbReference type="PANTHER" id="PTHR42877:SF4">
    <property type="entry name" value="FAD_NAD(P)-BINDING DOMAIN-CONTAINING PROTEIN-RELATED"/>
    <property type="match status" value="1"/>
</dbReference>
<evidence type="ECO:0000256" key="1">
    <source>
        <dbReference type="ARBA" id="ARBA00022630"/>
    </source>
</evidence>
<dbReference type="RefSeq" id="WP_377380518.1">
    <property type="nucleotide sequence ID" value="NZ_JBHSSW010000033.1"/>
</dbReference>
<keyword evidence="2" id="KW-0274">FAD</keyword>
<name>A0ABW1SDG0_9PROT</name>
<dbReference type="Pfam" id="PF00743">
    <property type="entry name" value="FMO-like"/>
    <property type="match status" value="1"/>
</dbReference>
<organism evidence="4 5">
    <name type="scientific">Ponticaulis profundi</name>
    <dbReference type="NCBI Taxonomy" id="2665222"/>
    <lineage>
        <taxon>Bacteria</taxon>
        <taxon>Pseudomonadati</taxon>
        <taxon>Pseudomonadota</taxon>
        <taxon>Alphaproteobacteria</taxon>
        <taxon>Hyphomonadales</taxon>
        <taxon>Hyphomonadaceae</taxon>
        <taxon>Ponticaulis</taxon>
    </lineage>
</organism>
<dbReference type="SUPFAM" id="SSF51905">
    <property type="entry name" value="FAD/NAD(P)-binding domain"/>
    <property type="match status" value="2"/>
</dbReference>
<protein>
    <submittedName>
        <fullName evidence="4">Flavin-containing monooxygenase</fullName>
        <ecNumber evidence="4">1.14.13.-</ecNumber>
    </submittedName>
</protein>
<dbReference type="Proteomes" id="UP001596303">
    <property type="component" value="Unassembled WGS sequence"/>
</dbReference>
<comment type="caution">
    <text evidence="4">The sequence shown here is derived from an EMBL/GenBank/DDBJ whole genome shotgun (WGS) entry which is preliminary data.</text>
</comment>
<evidence type="ECO:0000313" key="5">
    <source>
        <dbReference type="Proteomes" id="UP001596303"/>
    </source>
</evidence>
<keyword evidence="4" id="KW-0503">Monooxygenase</keyword>
<dbReference type="PANTHER" id="PTHR42877">
    <property type="entry name" value="L-ORNITHINE N(5)-MONOOXYGENASE-RELATED"/>
    <property type="match status" value="1"/>
</dbReference>
<dbReference type="InterPro" id="IPR036188">
    <property type="entry name" value="FAD/NAD-bd_sf"/>
</dbReference>
<accession>A0ABW1SDG0</accession>
<gene>
    <name evidence="4" type="ORF">ACFQDM_15290</name>
</gene>
<reference evidence="5" key="1">
    <citation type="journal article" date="2019" name="Int. J. Syst. Evol. Microbiol.">
        <title>The Global Catalogue of Microorganisms (GCM) 10K type strain sequencing project: providing services to taxonomists for standard genome sequencing and annotation.</title>
        <authorList>
            <consortium name="The Broad Institute Genomics Platform"/>
            <consortium name="The Broad Institute Genome Sequencing Center for Infectious Disease"/>
            <person name="Wu L."/>
            <person name="Ma J."/>
        </authorList>
    </citation>
    <scope>NUCLEOTIDE SEQUENCE [LARGE SCALE GENOMIC DNA]</scope>
    <source>
        <strain evidence="5">CGMCC-1.15741</strain>
    </source>
</reference>
<proteinExistence type="predicted"/>
<dbReference type="Gene3D" id="3.50.50.60">
    <property type="entry name" value="FAD/NAD(P)-binding domain"/>
    <property type="match status" value="3"/>
</dbReference>
<dbReference type="InterPro" id="IPR020946">
    <property type="entry name" value="Flavin_mOase-like"/>
</dbReference>
<sequence>MPDGSAPLDGAYLREALTHAHHPTLAIIYVHLTGDTRFIDDPAYQPEYELINGDPDGGIAEDAKKVLRDAVADAMEKYAETGKLPSPPDRATLQKMMDYVATDHIPDEYFDFLSLELPLDGEDKRMPGHGIDIPSDWAADHKMIIIGAGMSGLLAGIVFQSKGIPFEIIEKNPELGGTWYENTYPGCRVDSPNHIYSYSFEADHEWPNHFSTQGHLLRYFQKIADKYGLRKHIRFNTEVTGAEYHDDNQTWTVTIKSKDGKTESLTSRGVVSAVGQLNQPAYPEIKGRDTFAGPAFHSARWDHSVDLKGKKVGVIGTGASGIQLVPEIAKEVGELRVFQRTPGWLAPTENYHDALTSEKLHLLRQIPFYQMWYRFFLFLSMGDAPLLYLQIDPAWKDFDYAPNAEAADFRKQIEDYITEQAKGDKALAEAVTPDFQISGKRSLRDNGIWLETLRKDHVTLDTGNIREITPKGIITEDGEEHEFDVLIYGTGFKAQDFLFPMTVKGRGGQDLHEMWDGDGRAYKGVTVPGFPNLYLMYGPNTNIVVNASIIFFSESEAHYMTVLMKMMADAGVHAADIRKEVHDAYNEMIDAANAQMPWAYAKANTWYRNSKGRVAQNWPLRLIDFWNQSRDEEPDSYEMLK</sequence>
<keyword evidence="1" id="KW-0285">Flavoprotein</keyword>
<dbReference type="EMBL" id="JBHSSW010000033">
    <property type="protein sequence ID" value="MFC6199449.1"/>
    <property type="molecule type" value="Genomic_DNA"/>
</dbReference>
<evidence type="ECO:0000313" key="4">
    <source>
        <dbReference type="EMBL" id="MFC6199449.1"/>
    </source>
</evidence>
<keyword evidence="3 4" id="KW-0560">Oxidoreductase</keyword>